<feature type="transmembrane region" description="Helical" evidence="6">
    <location>
        <begin position="520"/>
        <end position="549"/>
    </location>
</feature>
<proteinExistence type="predicted"/>
<name>A0ABV8UAN0_9PROT</name>
<keyword evidence="5 6" id="KW-0472">Membrane</keyword>
<feature type="transmembrane region" description="Helical" evidence="6">
    <location>
        <begin position="321"/>
        <end position="340"/>
    </location>
</feature>
<comment type="caution">
    <text evidence="7">The sequence shown here is derived from an EMBL/GenBank/DDBJ whole genome shotgun (WGS) entry which is preliminary data.</text>
</comment>
<evidence type="ECO:0000256" key="4">
    <source>
        <dbReference type="ARBA" id="ARBA00022989"/>
    </source>
</evidence>
<evidence type="ECO:0000256" key="5">
    <source>
        <dbReference type="ARBA" id="ARBA00023136"/>
    </source>
</evidence>
<dbReference type="PANTHER" id="PTHR31645:SF0">
    <property type="entry name" value="OLIGOPEPTIDE TRANSPORTER YGL114W-RELATED"/>
    <property type="match status" value="1"/>
</dbReference>
<feature type="transmembrane region" description="Helical" evidence="6">
    <location>
        <begin position="39"/>
        <end position="58"/>
    </location>
</feature>
<dbReference type="PANTHER" id="PTHR31645">
    <property type="entry name" value="OLIGOPEPTIDE TRANSPORTER YGL114W-RELATED"/>
    <property type="match status" value="1"/>
</dbReference>
<feature type="transmembrane region" description="Helical" evidence="6">
    <location>
        <begin position="429"/>
        <end position="453"/>
    </location>
</feature>
<feature type="transmembrane region" description="Helical" evidence="6">
    <location>
        <begin position="280"/>
        <end position="300"/>
    </location>
</feature>
<evidence type="ECO:0000256" key="3">
    <source>
        <dbReference type="ARBA" id="ARBA00022692"/>
    </source>
</evidence>
<dbReference type="Pfam" id="PF03169">
    <property type="entry name" value="OPT"/>
    <property type="match status" value="1"/>
</dbReference>
<feature type="transmembrane region" description="Helical" evidence="6">
    <location>
        <begin position="107"/>
        <end position="129"/>
    </location>
</feature>
<gene>
    <name evidence="7" type="ORF">ACFO5Q_08935</name>
</gene>
<evidence type="ECO:0000313" key="7">
    <source>
        <dbReference type="EMBL" id="MFC4347967.1"/>
    </source>
</evidence>
<comment type="subcellular location">
    <subcellularLocation>
        <location evidence="1">Membrane</location>
        <topology evidence="1">Multi-pass membrane protein</topology>
    </subcellularLocation>
</comment>
<evidence type="ECO:0000256" key="6">
    <source>
        <dbReference type="SAM" id="Phobius"/>
    </source>
</evidence>
<feature type="transmembrane region" description="Helical" evidence="6">
    <location>
        <begin position="240"/>
        <end position="260"/>
    </location>
</feature>
<evidence type="ECO:0000313" key="8">
    <source>
        <dbReference type="Proteomes" id="UP001595776"/>
    </source>
</evidence>
<keyword evidence="4 6" id="KW-1133">Transmembrane helix</keyword>
<sequence length="589" mass="61840">MSQAATPRRELTTRAISTGIVLGAILTPCNIYSGLKIGWSFNMSITSALLSFAFWKFMQSAALAKPWGLHESNINQTTASSAASIISGGLVAPIPALALVSGIELPWYQLIAWVFSVSFLGIWVAFFLLKPFLVSSPLPFPAGVATAQVITDIFAKGKEALRRVYMLGGAAVVASLIKSVDTYWYSLPRISLPASFSLKIAGASKSTFVSLKNLTFFLDPSPLLVGFGAIIGIRIGMSLLTGAVLAWGMIAPFAISRGWIPVEAFPTDSVWFAGVVEWLLWPGVALMVFASITSFAILLFKKDVTAGQTDGASLTHYKPGRLVYVGLAIASVLVVGAQMVLFDTAWWLALVALPMAFVFGVVAGRVVGETGIPPIGAIGQITQLNIGVLAPGQLVPNLTAANVAGGTAGQCADLLNDFKTGQIIGANPLFQIVAQCFGVFTGAIVGSLVYLALIPDPTTMLITEEWPAPAVLTWKIVAETLQQGMSSIPFHAQVAMAVGGILGILLALTERFGPRKLVKYLPAAPAIGLAFVIPASISIAMSFGAVLAFCLQKYVHAWSSRFLIAAASGLVAGESITGVISSIVSVAFG</sequence>
<accession>A0ABV8UAN0</accession>
<feature type="transmembrane region" description="Helical" evidence="6">
    <location>
        <begin position="12"/>
        <end position="33"/>
    </location>
</feature>
<organism evidence="7 8">
    <name type="scientific">Kordiimonas lipolytica</name>
    <dbReference type="NCBI Taxonomy" id="1662421"/>
    <lineage>
        <taxon>Bacteria</taxon>
        <taxon>Pseudomonadati</taxon>
        <taxon>Pseudomonadota</taxon>
        <taxon>Alphaproteobacteria</taxon>
        <taxon>Kordiimonadales</taxon>
        <taxon>Kordiimonadaceae</taxon>
        <taxon>Kordiimonas</taxon>
    </lineage>
</organism>
<keyword evidence="3 6" id="KW-0812">Transmembrane</keyword>
<keyword evidence="8" id="KW-1185">Reference proteome</keyword>
<reference evidence="8" key="1">
    <citation type="journal article" date="2019" name="Int. J. Syst. Evol. Microbiol.">
        <title>The Global Catalogue of Microorganisms (GCM) 10K type strain sequencing project: providing services to taxonomists for standard genome sequencing and annotation.</title>
        <authorList>
            <consortium name="The Broad Institute Genomics Platform"/>
            <consortium name="The Broad Institute Genome Sequencing Center for Infectious Disease"/>
            <person name="Wu L."/>
            <person name="Ma J."/>
        </authorList>
    </citation>
    <scope>NUCLEOTIDE SEQUENCE [LARGE SCALE GENOMIC DNA]</scope>
    <source>
        <strain evidence="8">CGMCC 1.15304</strain>
    </source>
</reference>
<dbReference type="RefSeq" id="WP_068151955.1">
    <property type="nucleotide sequence ID" value="NZ_JBHSCR010000005.1"/>
</dbReference>
<evidence type="ECO:0000256" key="2">
    <source>
        <dbReference type="ARBA" id="ARBA00022448"/>
    </source>
</evidence>
<dbReference type="EMBL" id="JBHSCR010000005">
    <property type="protein sequence ID" value="MFC4347967.1"/>
    <property type="molecule type" value="Genomic_DNA"/>
</dbReference>
<feature type="transmembrane region" description="Helical" evidence="6">
    <location>
        <begin position="79"/>
        <end position="101"/>
    </location>
</feature>
<dbReference type="InterPro" id="IPR004813">
    <property type="entry name" value="OPT"/>
</dbReference>
<dbReference type="InterPro" id="IPR045035">
    <property type="entry name" value="YSL-like"/>
</dbReference>
<feature type="transmembrane region" description="Helical" evidence="6">
    <location>
        <begin position="214"/>
        <end position="233"/>
    </location>
</feature>
<evidence type="ECO:0000256" key="1">
    <source>
        <dbReference type="ARBA" id="ARBA00004141"/>
    </source>
</evidence>
<keyword evidence="2" id="KW-0813">Transport</keyword>
<feature type="transmembrane region" description="Helical" evidence="6">
    <location>
        <begin position="346"/>
        <end position="367"/>
    </location>
</feature>
<protein>
    <submittedName>
        <fullName evidence="7">OPT family oligopeptide transporter</fullName>
    </submittedName>
</protein>
<feature type="transmembrane region" description="Helical" evidence="6">
    <location>
        <begin position="490"/>
        <end position="508"/>
    </location>
</feature>
<feature type="transmembrane region" description="Helical" evidence="6">
    <location>
        <begin position="561"/>
        <end position="588"/>
    </location>
</feature>
<dbReference type="Proteomes" id="UP001595776">
    <property type="component" value="Unassembled WGS sequence"/>
</dbReference>